<proteinExistence type="predicted"/>
<feature type="transmembrane region" description="Helical" evidence="1">
    <location>
        <begin position="52"/>
        <end position="70"/>
    </location>
</feature>
<keyword evidence="1" id="KW-0472">Membrane</keyword>
<dbReference type="AlphaFoldDB" id="A0A6C0DTL0"/>
<protein>
    <submittedName>
        <fullName evidence="2">Uncharacterized protein</fullName>
    </submittedName>
</protein>
<organism evidence="2">
    <name type="scientific">viral metagenome</name>
    <dbReference type="NCBI Taxonomy" id="1070528"/>
    <lineage>
        <taxon>unclassified sequences</taxon>
        <taxon>metagenomes</taxon>
        <taxon>organismal metagenomes</taxon>
    </lineage>
</organism>
<name>A0A6C0DTL0_9ZZZZ</name>
<evidence type="ECO:0000313" key="2">
    <source>
        <dbReference type="EMBL" id="QHT18545.1"/>
    </source>
</evidence>
<sequence>MTTVEELTEERDRLYQEHNEAFQAWMDAEVDLQLAIEEEDRLARNSARARRFLFFSVLGLVGAFVLTKIWPA</sequence>
<dbReference type="EMBL" id="MN739658">
    <property type="protein sequence ID" value="QHT18545.1"/>
    <property type="molecule type" value="Genomic_DNA"/>
</dbReference>
<reference evidence="2" key="1">
    <citation type="journal article" date="2020" name="Nature">
        <title>Giant virus diversity and host interactions through global metagenomics.</title>
        <authorList>
            <person name="Schulz F."/>
            <person name="Roux S."/>
            <person name="Paez-Espino D."/>
            <person name="Jungbluth S."/>
            <person name="Walsh D.A."/>
            <person name="Denef V.J."/>
            <person name="McMahon K.D."/>
            <person name="Konstantinidis K.T."/>
            <person name="Eloe-Fadrosh E.A."/>
            <person name="Kyrpides N.C."/>
            <person name="Woyke T."/>
        </authorList>
    </citation>
    <scope>NUCLEOTIDE SEQUENCE</scope>
    <source>
        <strain evidence="2">GVMAG-M-3300023174-47</strain>
    </source>
</reference>
<keyword evidence="1" id="KW-0812">Transmembrane</keyword>
<evidence type="ECO:0000256" key="1">
    <source>
        <dbReference type="SAM" id="Phobius"/>
    </source>
</evidence>
<keyword evidence="1" id="KW-1133">Transmembrane helix</keyword>
<accession>A0A6C0DTL0</accession>